<keyword evidence="3" id="KW-1185">Reference proteome</keyword>
<evidence type="ECO:0000313" key="3">
    <source>
        <dbReference type="Proteomes" id="UP001432322"/>
    </source>
</evidence>
<dbReference type="InterPro" id="IPR011625">
    <property type="entry name" value="A2M_N_BRD"/>
</dbReference>
<dbReference type="EMBL" id="BTSY01000006">
    <property type="protein sequence ID" value="GMT31832.1"/>
    <property type="molecule type" value="Genomic_DNA"/>
</dbReference>
<gene>
    <name evidence="2" type="ORF">PFISCL1PPCAC_23129</name>
</gene>
<evidence type="ECO:0000259" key="1">
    <source>
        <dbReference type="SMART" id="SM01359"/>
    </source>
</evidence>
<dbReference type="Proteomes" id="UP001432322">
    <property type="component" value="Unassembled WGS sequence"/>
</dbReference>
<dbReference type="AlphaFoldDB" id="A0AAV5WLC5"/>
<feature type="non-terminal residue" evidence="2">
    <location>
        <position position="307"/>
    </location>
</feature>
<reference evidence="2" key="1">
    <citation type="submission" date="2023-10" db="EMBL/GenBank/DDBJ databases">
        <title>Genome assembly of Pristionchus species.</title>
        <authorList>
            <person name="Yoshida K."/>
            <person name="Sommer R.J."/>
        </authorList>
    </citation>
    <scope>NUCLEOTIDE SEQUENCE</scope>
    <source>
        <strain evidence="2">RS5133</strain>
    </source>
</reference>
<dbReference type="SMART" id="SM01359">
    <property type="entry name" value="A2M_N_2"/>
    <property type="match status" value="1"/>
</dbReference>
<comment type="caution">
    <text evidence="2">The sequence shown here is derived from an EMBL/GenBank/DDBJ whole genome shotgun (WGS) entry which is preliminary data.</text>
</comment>
<name>A0AAV5WLC5_9BILA</name>
<evidence type="ECO:0000313" key="2">
    <source>
        <dbReference type="EMBL" id="GMT31832.1"/>
    </source>
</evidence>
<sequence>IIILRDKGGGNVGEATAVFDPTEPRFDLVPLRPGLGERASKISLLAISYEGSMGAVLAVNATCLKPNGVRAYGESRQISRVGETIEIVTPAAWKEDTKSSKCVVVAIQAARRLSDGTFSRQKTLLLPVISASKNLDLSWIEPIKGSYKPGEKITTKVDTRDRYAPNYIVHCNGRKQVAVGTLSGPVAPLTIPITPEMKGTCLLAVYTTNGRIQADVLIFIVEDQCKYSISPIGGATLPGAEIDVLLESGRAGIALVSAIDDRLNWISDKPRTWTDLLPSKFWSHLSPADSTNHTANLVNYEELERDI</sequence>
<proteinExistence type="predicted"/>
<dbReference type="Pfam" id="PF07703">
    <property type="entry name" value="A2M_BRD"/>
    <property type="match status" value="1"/>
</dbReference>
<accession>A0AAV5WLC5</accession>
<feature type="non-terminal residue" evidence="2">
    <location>
        <position position="1"/>
    </location>
</feature>
<organism evidence="2 3">
    <name type="scientific">Pristionchus fissidentatus</name>
    <dbReference type="NCBI Taxonomy" id="1538716"/>
    <lineage>
        <taxon>Eukaryota</taxon>
        <taxon>Metazoa</taxon>
        <taxon>Ecdysozoa</taxon>
        <taxon>Nematoda</taxon>
        <taxon>Chromadorea</taxon>
        <taxon>Rhabditida</taxon>
        <taxon>Rhabditina</taxon>
        <taxon>Diplogasteromorpha</taxon>
        <taxon>Diplogasteroidea</taxon>
        <taxon>Neodiplogasteridae</taxon>
        <taxon>Pristionchus</taxon>
    </lineage>
</organism>
<feature type="domain" description="Alpha-2-macroglobulin bait region" evidence="1">
    <location>
        <begin position="135"/>
        <end position="266"/>
    </location>
</feature>
<protein>
    <recommendedName>
        <fullName evidence="1">Alpha-2-macroglobulin bait region domain-containing protein</fullName>
    </recommendedName>
</protein>